<feature type="domain" description="RRP12 HEAT" evidence="3">
    <location>
        <begin position="370"/>
        <end position="665"/>
    </location>
</feature>
<keyword evidence="6" id="KW-1185">Reference proteome</keyword>
<reference evidence="5" key="1">
    <citation type="submission" date="2020-03" db="EMBL/GenBank/DDBJ databases">
        <title>A high-quality chromosome-level genome assembly of a woody plant with both climbing and erect habits, Rhamnella rubrinervis.</title>
        <authorList>
            <person name="Lu Z."/>
            <person name="Yang Y."/>
            <person name="Zhu X."/>
            <person name="Sun Y."/>
        </authorList>
    </citation>
    <scope>NUCLEOTIDE SEQUENCE</scope>
    <source>
        <strain evidence="5">BYM</strain>
        <tissue evidence="5">Leaf</tissue>
    </source>
</reference>
<feature type="region of interest" description="Disordered" evidence="2">
    <location>
        <begin position="1028"/>
        <end position="1153"/>
    </location>
</feature>
<sequence>MEVEKAEQEQQLEHEHAEPFNDGSDVCQQLMDRYAKSSAPQHRHLIATAVAMRSILAAESLPLTPPAYFAATITAIENASSASQTLDSTAVAALLSFLAIVLPLVPPRGIAAPKASEAVQVLVSLQSRENEGLAVSTVRSVVKCLGALVGFCDLEDWGFVKFGFETLLKFSVDKRPKCQVRRCSHDCLEKVFKSIQCSIVIKEASKAVLSMLKKYMPLAVGLSTTRTRNGSKDDISAKSQNLEVLHMLNVLNLTVPFLSVKVSAKVLSEIGKLLSTKFSALTRHILKTIEACFETSRADLIAPETENIIVSLSSYVSLRYKNPSDTVMAAATLLKRCLEVLRAGESSSYVKNLPLVCNLLAGLLTSEASTAAHASVILRELINDHVDQKRLLIDDDEQESVEASEIKSICSIFEDSLSTSDGKPNDHILEVISALFLKLGGISHYYMKNIVVKLADLMTLGSRGKSNTYHLQNCIGSAVIAMGPERILTLVPISVNAHDFSCLNIWLVPILKSSVVGASLRCYLEHIRPLAKAFQRASRKVKSTTMGNDLQSHANALWGLLPAFCRHPSDTYQNFGPLAEVFIKFLKEDSYMHENVAVALQVLVKENKSALDQNTDAGKSKCYAEKESVLGFSNVPTFSKKTATKNIKALVSYSTELLQTLTDLYIVSPPEKCSYLKDAIGCLGSITDSSTTKKILISLLERFQFIDGKGEFRKLESQDALIGDEQQKQSTKEKDAQRCMIMELASSLVEGAKEDLIDLIYSFIIYGFQVTDGIGSCEVYYTLSRIVEEHAWFCSSRFVELIDLLLDLKSPVDIATLRNRFYCFHLLLVHALKMDSEAENTKAFLIVNEIILTLKDAKDEETRKAAYDILHKISSSLRDTPCDSSDSPYQKLISMIMGYLSGASPHIKSGAVSALSLLLYKDTDICLSMPDLVPSLLSLLQGKSVEIIKAVLGFVKVLVSSLQAKDLQSLLPDVVNGVVPWSSVSRNHFRSKVIVIMEILFRKCGFPSIELVTPDKYKRFIKSVAENRHSKTGPEDTAGTQKEAKQEKRKRKELGTTEEKMGTVEHRKRKEKRMNTKSDMPIGGGNRSTQASTRKHFNKKIFGKVGASERGRKPNKRNFNEGPRRNNKDEAAAAVHRPAHASSKLHRHKKMRI</sequence>
<dbReference type="Proteomes" id="UP000796880">
    <property type="component" value="Unassembled WGS sequence"/>
</dbReference>
<evidence type="ECO:0000313" key="6">
    <source>
        <dbReference type="Proteomes" id="UP000796880"/>
    </source>
</evidence>
<evidence type="ECO:0000256" key="2">
    <source>
        <dbReference type="SAM" id="MobiDB-lite"/>
    </source>
</evidence>
<dbReference type="OrthoDB" id="2192888at2759"/>
<dbReference type="PANTHER" id="PTHR48412:SF1">
    <property type="entry name" value="ARM REPEAT SUPERFAMILY PROTEIN"/>
    <property type="match status" value="1"/>
</dbReference>
<evidence type="ECO:0000259" key="4">
    <source>
        <dbReference type="Pfam" id="PF25772"/>
    </source>
</evidence>
<feature type="compositionally biased region" description="Basic and acidic residues" evidence="2">
    <location>
        <begin position="1053"/>
        <end position="1065"/>
    </location>
</feature>
<protein>
    <recommendedName>
        <fullName evidence="7">RRP12-like protein</fullName>
    </recommendedName>
</protein>
<dbReference type="InterPro" id="IPR016024">
    <property type="entry name" value="ARM-type_fold"/>
</dbReference>
<evidence type="ECO:0008006" key="7">
    <source>
        <dbReference type="Google" id="ProtNLM"/>
    </source>
</evidence>
<proteinExistence type="inferred from homology"/>
<evidence type="ECO:0000256" key="1">
    <source>
        <dbReference type="ARBA" id="ARBA00007690"/>
    </source>
</evidence>
<feature type="region of interest" description="Disordered" evidence="2">
    <location>
        <begin position="1"/>
        <end position="23"/>
    </location>
</feature>
<feature type="compositionally biased region" description="Basic residues" evidence="2">
    <location>
        <begin position="1093"/>
        <end position="1102"/>
    </location>
</feature>
<accession>A0A8K0MDH6</accession>
<comment type="similarity">
    <text evidence="1">Belongs to the RRP12 family.</text>
</comment>
<evidence type="ECO:0000259" key="3">
    <source>
        <dbReference type="Pfam" id="PF08161"/>
    </source>
</evidence>
<dbReference type="SUPFAM" id="SSF48371">
    <property type="entry name" value="ARM repeat"/>
    <property type="match status" value="1"/>
</dbReference>
<dbReference type="InterPro" id="IPR012978">
    <property type="entry name" value="HEAT_RRP12"/>
</dbReference>
<gene>
    <name evidence="5" type="ORF">FNV43_RR16603</name>
</gene>
<feature type="compositionally biased region" description="Basic residues" evidence="2">
    <location>
        <begin position="1137"/>
        <end position="1153"/>
    </location>
</feature>
<dbReference type="EMBL" id="VOIH02000007">
    <property type="protein sequence ID" value="KAF3442686.1"/>
    <property type="molecule type" value="Genomic_DNA"/>
</dbReference>
<feature type="domain" description="RRP12 N-terminal HEAT" evidence="4">
    <location>
        <begin position="13"/>
        <end position="299"/>
    </location>
</feature>
<dbReference type="Gene3D" id="1.25.10.10">
    <property type="entry name" value="Leucine-rich Repeat Variant"/>
    <property type="match status" value="1"/>
</dbReference>
<evidence type="ECO:0000313" key="5">
    <source>
        <dbReference type="EMBL" id="KAF3442686.1"/>
    </source>
</evidence>
<dbReference type="PANTHER" id="PTHR48412">
    <property type="entry name" value="ARM REPEAT SUPERFAMILY PROTEIN"/>
    <property type="match status" value="1"/>
</dbReference>
<comment type="caution">
    <text evidence="5">The sequence shown here is derived from an EMBL/GenBank/DDBJ whole genome shotgun (WGS) entry which is preliminary data.</text>
</comment>
<organism evidence="5 6">
    <name type="scientific">Rhamnella rubrinervis</name>
    <dbReference type="NCBI Taxonomy" id="2594499"/>
    <lineage>
        <taxon>Eukaryota</taxon>
        <taxon>Viridiplantae</taxon>
        <taxon>Streptophyta</taxon>
        <taxon>Embryophyta</taxon>
        <taxon>Tracheophyta</taxon>
        <taxon>Spermatophyta</taxon>
        <taxon>Magnoliopsida</taxon>
        <taxon>eudicotyledons</taxon>
        <taxon>Gunneridae</taxon>
        <taxon>Pentapetalae</taxon>
        <taxon>rosids</taxon>
        <taxon>fabids</taxon>
        <taxon>Rosales</taxon>
        <taxon>Rhamnaceae</taxon>
        <taxon>rhamnoid group</taxon>
        <taxon>Rhamneae</taxon>
        <taxon>Rhamnella</taxon>
    </lineage>
</organism>
<name>A0A8K0MDH6_9ROSA</name>
<feature type="compositionally biased region" description="Basic and acidic residues" evidence="2">
    <location>
        <begin position="1107"/>
        <end position="1131"/>
    </location>
</feature>
<dbReference type="Pfam" id="PF25772">
    <property type="entry name" value="HEAT_RRP12_N"/>
    <property type="match status" value="1"/>
</dbReference>
<feature type="compositionally biased region" description="Basic and acidic residues" evidence="2">
    <location>
        <begin position="1"/>
        <end position="19"/>
    </location>
</feature>
<dbReference type="InterPro" id="IPR057860">
    <property type="entry name" value="HEAT_RRP12_N"/>
</dbReference>
<dbReference type="AlphaFoldDB" id="A0A8K0MDH6"/>
<dbReference type="Pfam" id="PF08161">
    <property type="entry name" value="RRP12_HEAT"/>
    <property type="match status" value="1"/>
</dbReference>
<dbReference type="InterPro" id="IPR011989">
    <property type="entry name" value="ARM-like"/>
</dbReference>